<feature type="compositionally biased region" description="Polar residues" evidence="1">
    <location>
        <begin position="67"/>
        <end position="156"/>
    </location>
</feature>
<feature type="region of interest" description="Disordered" evidence="1">
    <location>
        <begin position="51"/>
        <end position="180"/>
    </location>
</feature>
<proteinExistence type="predicted"/>
<name>A0A915NGH3_9BILA</name>
<accession>A0A915NGH3</accession>
<sequence>MGGSTASIHNYNSSTINLKNVYVIIFNITEGNEQYNLNDGRLDNSNYEKTFDKKKKRKDKTSSHKSLNQGESSNPQFNHSSTGGFQTWTPPNETYEEPSSTYFNHSNTGGFHTWTHQDSTYEQPSQPSFNHSNSGGFQTWTPTTYEQPSTQHSTESTNEHPKQSFNHSRSGGFKLWKRRG</sequence>
<dbReference type="AlphaFoldDB" id="A0A915NGH3"/>
<dbReference type="Proteomes" id="UP000887560">
    <property type="component" value="Unplaced"/>
</dbReference>
<evidence type="ECO:0000313" key="3">
    <source>
        <dbReference type="WBParaSite" id="scf7180000418446.g2407"/>
    </source>
</evidence>
<reference evidence="3" key="1">
    <citation type="submission" date="2022-11" db="UniProtKB">
        <authorList>
            <consortium name="WormBaseParasite"/>
        </authorList>
    </citation>
    <scope>IDENTIFICATION</scope>
</reference>
<dbReference type="WBParaSite" id="scf7180000418446.g2407">
    <property type="protein sequence ID" value="scf7180000418446.g2407"/>
    <property type="gene ID" value="scf7180000418446.g2407"/>
</dbReference>
<evidence type="ECO:0000313" key="2">
    <source>
        <dbReference type="Proteomes" id="UP000887560"/>
    </source>
</evidence>
<keyword evidence="2" id="KW-1185">Reference proteome</keyword>
<evidence type="ECO:0000256" key="1">
    <source>
        <dbReference type="SAM" id="MobiDB-lite"/>
    </source>
</evidence>
<organism evidence="2 3">
    <name type="scientific">Meloidogyne floridensis</name>
    <dbReference type="NCBI Taxonomy" id="298350"/>
    <lineage>
        <taxon>Eukaryota</taxon>
        <taxon>Metazoa</taxon>
        <taxon>Ecdysozoa</taxon>
        <taxon>Nematoda</taxon>
        <taxon>Chromadorea</taxon>
        <taxon>Rhabditida</taxon>
        <taxon>Tylenchina</taxon>
        <taxon>Tylenchomorpha</taxon>
        <taxon>Tylenchoidea</taxon>
        <taxon>Meloidogynidae</taxon>
        <taxon>Meloidogyninae</taxon>
        <taxon>Meloidogyne</taxon>
    </lineage>
</organism>
<protein>
    <submittedName>
        <fullName evidence="3">Uncharacterized protein</fullName>
    </submittedName>
</protein>